<dbReference type="EMBL" id="JAAVJH010000001">
    <property type="protein sequence ID" value="NJR77295.1"/>
    <property type="molecule type" value="Genomic_DNA"/>
</dbReference>
<accession>A0ABX1CH05</accession>
<name>A0ABX1CH05_9SPHN</name>
<sequence length="482" mass="52610">MFRALPLLPLILLSACQRDAGNPAPPRATGHVDLPEERSTLTVPILASLDAVERGLERETPRVLWRIDEHRDACVAGRKVAGVKVTPDLGCRIVGEARRGRIRLAGAGERLTIEMPVDARVSIRDLGGVAGETATGAAMVRADTRLRIAGDWQPRAALDIRYAWRREPGLDILGQRVTFTRQAEEKLRGIVAKLERDLPREVARVELRKQLDRAWRQAFTTFSISKRNPPAWMRIAPQQVGYGGYRVDGRTLRLTLSAGALTQTFVGDRPADVAATPLPPPSAVTGTPGLRFFIPVLADYRQLEPVVERELKELAAKGITLTGVGPVDAEFGKVTIYATQGNRLAVGVKAKVKARSGSLGATKGEIWLTAVPWNEEGSQLVRARDVRFATRTDSAVVNLLVALFENAAVRTGVEQALTHDFSGDYAKLLAKAKAAIEARREGDFLLSATVTRVTNGRIQATADGLFLPVRAEGKARIEYRPR</sequence>
<gene>
    <name evidence="1" type="ORF">HBH26_01545</name>
</gene>
<dbReference type="PROSITE" id="PS51257">
    <property type="entry name" value="PROKAR_LIPOPROTEIN"/>
    <property type="match status" value="1"/>
</dbReference>
<keyword evidence="2" id="KW-1185">Reference proteome</keyword>
<comment type="caution">
    <text evidence="1">The sequence shown here is derived from an EMBL/GenBank/DDBJ whole genome shotgun (WGS) entry which is preliminary data.</text>
</comment>
<reference evidence="1 2" key="1">
    <citation type="submission" date="2020-03" db="EMBL/GenBank/DDBJ databases">
        <authorList>
            <person name="Wang L."/>
            <person name="He N."/>
            <person name="Li Y."/>
            <person name="Fang Y."/>
            <person name="Zhang F."/>
        </authorList>
    </citation>
    <scope>NUCLEOTIDE SEQUENCE [LARGE SCALE GENOMIC DNA]</scope>
    <source>
        <strain evidence="1 2">36D10-4-7</strain>
    </source>
</reference>
<evidence type="ECO:0000313" key="1">
    <source>
        <dbReference type="EMBL" id="NJR77295.1"/>
    </source>
</evidence>
<evidence type="ECO:0000313" key="2">
    <source>
        <dbReference type="Proteomes" id="UP000732399"/>
    </source>
</evidence>
<dbReference type="Proteomes" id="UP000732399">
    <property type="component" value="Unassembled WGS sequence"/>
</dbReference>
<protein>
    <submittedName>
        <fullName evidence="1">DUF4403 family protein</fullName>
    </submittedName>
</protein>
<organism evidence="1 2">
    <name type="scientific">Sphingomonas corticis</name>
    <dbReference type="NCBI Taxonomy" id="2722791"/>
    <lineage>
        <taxon>Bacteria</taxon>
        <taxon>Pseudomonadati</taxon>
        <taxon>Pseudomonadota</taxon>
        <taxon>Alphaproteobacteria</taxon>
        <taxon>Sphingomonadales</taxon>
        <taxon>Sphingomonadaceae</taxon>
        <taxon>Sphingomonas</taxon>
    </lineage>
</organism>
<proteinExistence type="predicted"/>
<dbReference type="InterPro" id="IPR025515">
    <property type="entry name" value="DUF4403"/>
</dbReference>
<dbReference type="Pfam" id="PF14356">
    <property type="entry name" value="DUF4403"/>
    <property type="match status" value="1"/>
</dbReference>